<dbReference type="OrthoDB" id="207084at2759"/>
<protein>
    <submittedName>
        <fullName evidence="1">Predicted RNA-binding protein</fullName>
    </submittedName>
</protein>
<dbReference type="GO" id="GO:0000049">
    <property type="term" value="F:tRNA binding"/>
    <property type="evidence" value="ECO:0007669"/>
    <property type="project" value="TreeGrafter"/>
</dbReference>
<dbReference type="GeneID" id="36403909"/>
<dbReference type="GO" id="GO:0043023">
    <property type="term" value="F:ribosomal large subunit binding"/>
    <property type="evidence" value="ECO:0007669"/>
    <property type="project" value="TreeGrafter"/>
</dbReference>
<dbReference type="RefSeq" id="XP_024575170.1">
    <property type="nucleotide sequence ID" value="XM_024724277.1"/>
</dbReference>
<dbReference type="GO" id="GO:1990112">
    <property type="term" value="C:RQC complex"/>
    <property type="evidence" value="ECO:0007669"/>
    <property type="project" value="TreeGrafter"/>
</dbReference>
<keyword evidence="2" id="KW-1185">Reference proteome</keyword>
<dbReference type="EMBL" id="CCYD01000322">
    <property type="protein sequence ID" value="CEG38801.1"/>
    <property type="molecule type" value="Genomic_DNA"/>
</dbReference>
<dbReference type="PANTHER" id="PTHR15239:SF6">
    <property type="entry name" value="RIBOSOME QUALITY CONTROL COMPLEX SUBUNIT NEMF"/>
    <property type="match status" value="1"/>
</dbReference>
<reference evidence="2" key="1">
    <citation type="submission" date="2014-09" db="EMBL/GenBank/DDBJ databases">
        <authorList>
            <person name="Sharma Rahul"/>
            <person name="Thines Marco"/>
        </authorList>
    </citation>
    <scope>NUCLEOTIDE SEQUENCE [LARGE SCALE GENOMIC DNA]</scope>
</reference>
<dbReference type="GO" id="GO:0072344">
    <property type="term" value="P:rescue of stalled ribosome"/>
    <property type="evidence" value="ECO:0007669"/>
    <property type="project" value="TreeGrafter"/>
</dbReference>
<dbReference type="InterPro" id="IPR051608">
    <property type="entry name" value="RQC_Subunit_NEMF"/>
</dbReference>
<evidence type="ECO:0000313" key="1">
    <source>
        <dbReference type="EMBL" id="CEG38801.1"/>
    </source>
</evidence>
<organism evidence="1 2">
    <name type="scientific">Plasmopara halstedii</name>
    <name type="common">Downy mildew of sunflower</name>
    <dbReference type="NCBI Taxonomy" id="4781"/>
    <lineage>
        <taxon>Eukaryota</taxon>
        <taxon>Sar</taxon>
        <taxon>Stramenopiles</taxon>
        <taxon>Oomycota</taxon>
        <taxon>Peronosporomycetes</taxon>
        <taxon>Peronosporales</taxon>
        <taxon>Peronosporaceae</taxon>
        <taxon>Plasmopara</taxon>
    </lineage>
</organism>
<proteinExistence type="predicted"/>
<evidence type="ECO:0000313" key="2">
    <source>
        <dbReference type="Proteomes" id="UP000054928"/>
    </source>
</evidence>
<dbReference type="PANTHER" id="PTHR15239">
    <property type="entry name" value="NUCLEAR EXPORT MEDIATOR FACTOR NEMF"/>
    <property type="match status" value="1"/>
</dbReference>
<dbReference type="GO" id="GO:1990116">
    <property type="term" value="P:ribosome-associated ubiquitin-dependent protein catabolic process"/>
    <property type="evidence" value="ECO:0007669"/>
    <property type="project" value="TreeGrafter"/>
</dbReference>
<dbReference type="AlphaFoldDB" id="A0A0P1ACV3"/>
<dbReference type="STRING" id="4781.A0A0P1ACV3"/>
<dbReference type="Proteomes" id="UP000054928">
    <property type="component" value="Unassembled WGS sequence"/>
</dbReference>
<accession>A0A0P1ACV3</accession>
<name>A0A0P1ACV3_PLAHL</name>
<sequence length="184" mass="20917">MCGFIILKDFEDAGETKLFEEFAPYLYAQHQHKKVRSFQAFDEAVDEYFLRYDAATAEVAKKNAQTIAENKFLIELNQQDVENVLLVIRSALASGMDWRGLGELVRYERKNGNPVTKMIHQLDLARNRVAVLLCDADEEVQDGLGGDGTGEGDKKAHIIWIDLSISALAHARKIYTKRKRLERS</sequence>